<feature type="domain" description="FAD-binding" evidence="5">
    <location>
        <begin position="5"/>
        <end position="337"/>
    </location>
</feature>
<dbReference type="PRINTS" id="PR00420">
    <property type="entry name" value="RNGMNOXGNASE"/>
</dbReference>
<dbReference type="STRING" id="294750.A0A095C475"/>
<evidence type="ECO:0000256" key="3">
    <source>
        <dbReference type="ARBA" id="ARBA00023002"/>
    </source>
</evidence>
<evidence type="ECO:0000313" key="7">
    <source>
        <dbReference type="Proteomes" id="UP000029445"/>
    </source>
</evidence>
<keyword evidence="2" id="KW-0274">FAD</keyword>
<keyword evidence="4 6" id="KW-0503">Monooxygenase</keyword>
<keyword evidence="3" id="KW-0560">Oxidoreductase</keyword>
<dbReference type="GO" id="GO:0004497">
    <property type="term" value="F:monooxygenase activity"/>
    <property type="evidence" value="ECO:0007669"/>
    <property type="project" value="UniProtKB-KW"/>
</dbReference>
<dbReference type="GeneID" id="88176655"/>
<dbReference type="Pfam" id="PF01494">
    <property type="entry name" value="FAD_binding_3"/>
    <property type="match status" value="1"/>
</dbReference>
<dbReference type="KEGG" id="cdeu:CNBG_0417"/>
<organism evidence="6 7">
    <name type="scientific">Cryptococcus deuterogattii (strain R265)</name>
    <name type="common">Cryptococcus gattii VGII (strain R265)</name>
    <dbReference type="NCBI Taxonomy" id="294750"/>
    <lineage>
        <taxon>Eukaryota</taxon>
        <taxon>Fungi</taxon>
        <taxon>Dikarya</taxon>
        <taxon>Basidiomycota</taxon>
        <taxon>Agaricomycotina</taxon>
        <taxon>Tremellomycetes</taxon>
        <taxon>Tremellales</taxon>
        <taxon>Cryptococcaceae</taxon>
        <taxon>Cryptococcus</taxon>
        <taxon>Cryptococcus gattii species complex</taxon>
    </lineage>
</organism>
<accession>A0A095C475</accession>
<evidence type="ECO:0000256" key="4">
    <source>
        <dbReference type="ARBA" id="ARBA00023033"/>
    </source>
</evidence>
<gene>
    <name evidence="6" type="ORF">CNBG_0417</name>
</gene>
<sequence>MSIYPIVIIGAGPSGLLLARFLQLHSISIVIYERDSSPTHRRQGGSLDLHDNTGLKALRETGLLDVAKIYMRAEGEAMKIVDKSGKIWFNENDETKVPMEFQDGRPVTGRPEIDRTDLRNILIKSLTPDTIKWDHVVSSCSKISSSHYQVNFMSQPHITTPYLIGADGAFSRVRPLIHSTLPSYSGVSIYELTMSPENMTPELKAYVGQGCLLALDEEMTVLPQMNSGGLCKVYIGLKCPENWTDENPLPDEGKREWLANFFQGWHEQVRNIIMASEEDNVMTRRIWQFDPDLKWETDMTGVTVMGDAAHVMSPFAGEGVNQALADALELGKTLVALFTVPNARASSPPFPLSLLPISQPPSKPLISSPSLNDLHHALRRFEKKMMRRARKEMIGSKENMDLFFGENAAYNLTHWMSTFVIRFVWQIVTEWPIDFVNAIWD</sequence>
<dbReference type="InterPro" id="IPR002938">
    <property type="entry name" value="FAD-bd"/>
</dbReference>
<dbReference type="PANTHER" id="PTHR46972">
    <property type="entry name" value="MONOOXYGENASE ASQM-RELATED"/>
    <property type="match status" value="1"/>
</dbReference>
<dbReference type="HOGENOM" id="CLU_009665_4_0_1"/>
<dbReference type="VEuPathDB" id="FungiDB:CNBG_0417"/>
<dbReference type="InterPro" id="IPR036188">
    <property type="entry name" value="FAD/NAD-bd_sf"/>
</dbReference>
<dbReference type="Proteomes" id="UP000029445">
    <property type="component" value="Chromosome 4"/>
</dbReference>
<evidence type="ECO:0000256" key="2">
    <source>
        <dbReference type="ARBA" id="ARBA00022827"/>
    </source>
</evidence>
<dbReference type="GO" id="GO:0071949">
    <property type="term" value="F:FAD binding"/>
    <property type="evidence" value="ECO:0007669"/>
    <property type="project" value="InterPro"/>
</dbReference>
<evidence type="ECO:0000313" key="6">
    <source>
        <dbReference type="EMBL" id="KGB74579.1"/>
    </source>
</evidence>
<reference evidence="6 7" key="1">
    <citation type="journal article" date="2011" name="MBio">
        <title>Genome variation in Cryptococcus gattii, an emerging pathogen of immunocompetent hosts.</title>
        <authorList>
            <person name="D'Souza C.A."/>
            <person name="Kronstad J.W."/>
            <person name="Taylor G."/>
            <person name="Warren R."/>
            <person name="Yuen M."/>
            <person name="Hu G."/>
            <person name="Jung W.H."/>
            <person name="Sham A."/>
            <person name="Kidd S.E."/>
            <person name="Tangen K."/>
            <person name="Lee N."/>
            <person name="Zeilmaker T."/>
            <person name="Sawkins J."/>
            <person name="McVicker G."/>
            <person name="Shah S."/>
            <person name="Gnerre S."/>
            <person name="Griggs A."/>
            <person name="Zeng Q."/>
            <person name="Bartlett K."/>
            <person name="Li W."/>
            <person name="Wang X."/>
            <person name="Heitman J."/>
            <person name="Stajich J.E."/>
            <person name="Fraser J.A."/>
            <person name="Meyer W."/>
            <person name="Carter D."/>
            <person name="Schein J."/>
            <person name="Krzywinski M."/>
            <person name="Kwon-Chung K.J."/>
            <person name="Varma A."/>
            <person name="Wang J."/>
            <person name="Brunham R."/>
            <person name="Fyfe M."/>
            <person name="Ouellette B.F."/>
            <person name="Siddiqui A."/>
            <person name="Marra M."/>
            <person name="Jones S."/>
            <person name="Holt R."/>
            <person name="Birren B.W."/>
            <person name="Galagan J.E."/>
            <person name="Cuomo C.A."/>
        </authorList>
    </citation>
    <scope>NUCLEOTIDE SEQUENCE [LARGE SCALE GENOMIC DNA]</scope>
    <source>
        <strain evidence="6 7">R265</strain>
    </source>
</reference>
<reference evidence="6 7" key="2">
    <citation type="journal article" date="2018" name="Proc. Natl. Acad. Sci.">
        <title>RNAi is a critical determinant of centromere evolution in closely related fungi.</title>
        <authorList>
            <person name="Yadav V."/>
            <person name="Sun S."/>
            <person name="Billmyre R.B."/>
            <person name="Thimmappa B.C."/>
            <person name="Shea T."/>
            <person name="Lintner R."/>
            <person name="Bakkeren G."/>
            <person name="Cuomo C.A."/>
            <person name="Heitman J."/>
            <person name="Sanyal K."/>
        </authorList>
    </citation>
    <scope>NUCLEOTIDE SEQUENCE [LARGE SCALE GENOMIC DNA]</scope>
    <source>
        <strain evidence="6 7">R265</strain>
    </source>
</reference>
<evidence type="ECO:0000259" key="5">
    <source>
        <dbReference type="Pfam" id="PF01494"/>
    </source>
</evidence>
<evidence type="ECO:0000256" key="1">
    <source>
        <dbReference type="ARBA" id="ARBA00022630"/>
    </source>
</evidence>
<keyword evidence="7" id="KW-1185">Reference proteome</keyword>
<protein>
    <submittedName>
        <fullName evidence="6">Monooxygenase</fullName>
    </submittedName>
</protein>
<dbReference type="AlphaFoldDB" id="A0A095C475"/>
<proteinExistence type="predicted"/>
<keyword evidence="1" id="KW-0285">Flavoprotein</keyword>
<dbReference type="OrthoDB" id="2570951at2759"/>
<name>A0A095C475_CRYD2</name>
<dbReference type="EMBL" id="CP025762">
    <property type="protein sequence ID" value="KGB74579.1"/>
    <property type="molecule type" value="Genomic_DNA"/>
</dbReference>
<dbReference type="SUPFAM" id="SSF51905">
    <property type="entry name" value="FAD/NAD(P)-binding domain"/>
    <property type="match status" value="1"/>
</dbReference>
<dbReference type="PANTHER" id="PTHR46972:SF1">
    <property type="entry name" value="FAD DEPENDENT OXIDOREDUCTASE DOMAIN-CONTAINING PROTEIN"/>
    <property type="match status" value="1"/>
</dbReference>
<dbReference type="RefSeq" id="XP_062880571.1">
    <property type="nucleotide sequence ID" value="XM_063024501.1"/>
</dbReference>
<dbReference type="Gene3D" id="3.50.50.60">
    <property type="entry name" value="FAD/NAD(P)-binding domain"/>
    <property type="match status" value="1"/>
</dbReference>
<dbReference type="OMA" id="AYTGISF"/>